<dbReference type="Pfam" id="PF00753">
    <property type="entry name" value="Lactamase_B"/>
    <property type="match status" value="1"/>
</dbReference>
<dbReference type="InterPro" id="IPR036866">
    <property type="entry name" value="RibonucZ/Hydroxyglut_hydro"/>
</dbReference>
<dbReference type="InterPro" id="IPR050855">
    <property type="entry name" value="NDM-1-like"/>
</dbReference>
<keyword evidence="3" id="KW-1185">Reference proteome</keyword>
<evidence type="ECO:0000259" key="1">
    <source>
        <dbReference type="SMART" id="SM00849"/>
    </source>
</evidence>
<evidence type="ECO:0000313" key="2">
    <source>
        <dbReference type="EMBL" id="SDI48651.1"/>
    </source>
</evidence>
<dbReference type="EMBL" id="FNDT01000012">
    <property type="protein sequence ID" value="SDI48651.1"/>
    <property type="molecule type" value="Genomic_DNA"/>
</dbReference>
<dbReference type="PANTHER" id="PTHR42951:SF4">
    <property type="entry name" value="ACYL-COENZYME A THIOESTERASE MBLAC2"/>
    <property type="match status" value="1"/>
</dbReference>
<dbReference type="OrthoDB" id="2971563at2"/>
<dbReference type="STRING" id="335973.SAMN04488693_11290"/>
<gene>
    <name evidence="2" type="ORF">SAMN04488693_11290</name>
</gene>
<accession>A0A1G8KZ42</accession>
<dbReference type="RefSeq" id="WP_090587259.1">
    <property type="nucleotide sequence ID" value="NZ_FNDT01000012.1"/>
</dbReference>
<sequence>MRTITGNCYQLQRSRGANGYLLRTPGHTAVVDPGMAGGCDALQGELRDAAPIVGQVTDILLTHYDADHAQSALRLQRELGATVWLGAADAAILRREVPPPTRLRRALFRAAPVELPDSVTELDGERELFEGLRTFPLPGHTPGHMAFQLGDVLFSGDAVRAERDGTIKRFYSALNSDNPLAARSTEDLRRRIAAGGVAWICPGHNPPARVASPS</sequence>
<name>A0A1G8KZ42_9MICC</name>
<proteinExistence type="predicted"/>
<evidence type="ECO:0000313" key="3">
    <source>
        <dbReference type="Proteomes" id="UP000199258"/>
    </source>
</evidence>
<dbReference type="Proteomes" id="UP000199258">
    <property type="component" value="Unassembled WGS sequence"/>
</dbReference>
<dbReference type="PANTHER" id="PTHR42951">
    <property type="entry name" value="METALLO-BETA-LACTAMASE DOMAIN-CONTAINING"/>
    <property type="match status" value="1"/>
</dbReference>
<dbReference type="Gene3D" id="3.60.15.10">
    <property type="entry name" value="Ribonuclease Z/Hydroxyacylglutathione hydrolase-like"/>
    <property type="match status" value="1"/>
</dbReference>
<dbReference type="SUPFAM" id="SSF56281">
    <property type="entry name" value="Metallo-hydrolase/oxidoreductase"/>
    <property type="match status" value="1"/>
</dbReference>
<protein>
    <submittedName>
        <fullName evidence="2">Glyoxylase, beta-lactamase superfamily II</fullName>
    </submittedName>
</protein>
<dbReference type="SMART" id="SM00849">
    <property type="entry name" value="Lactamase_B"/>
    <property type="match status" value="1"/>
</dbReference>
<dbReference type="InterPro" id="IPR001279">
    <property type="entry name" value="Metallo-B-lactamas"/>
</dbReference>
<organism evidence="2 3">
    <name type="scientific">Arthrobacter subterraneus</name>
    <dbReference type="NCBI Taxonomy" id="335973"/>
    <lineage>
        <taxon>Bacteria</taxon>
        <taxon>Bacillati</taxon>
        <taxon>Actinomycetota</taxon>
        <taxon>Actinomycetes</taxon>
        <taxon>Micrococcales</taxon>
        <taxon>Micrococcaceae</taxon>
        <taxon>Arthrobacter</taxon>
    </lineage>
</organism>
<reference evidence="2 3" key="1">
    <citation type="submission" date="2016-10" db="EMBL/GenBank/DDBJ databases">
        <authorList>
            <person name="de Groot N.N."/>
        </authorList>
    </citation>
    <scope>NUCLEOTIDE SEQUENCE [LARGE SCALE GENOMIC DNA]</scope>
    <source>
        <strain evidence="2 3">NP_1H</strain>
    </source>
</reference>
<feature type="domain" description="Metallo-beta-lactamase" evidence="1">
    <location>
        <begin position="16"/>
        <end position="204"/>
    </location>
</feature>
<dbReference type="AlphaFoldDB" id="A0A1G8KZ42"/>